<sequence>MDKKHMNQLKKAFDHHHGVSQRQVAQRFDCVQLYISKILKNKTNIRYYKKKTIPHQSESQLARIKLLCRHIYRNFWNFDFVLDDKSYFTYANTTLAGNDGFYSSDVSSTTSDVKFKRKKKYEKKVLVSLIISPKGTSKRIFFESGQVINKQAYIRCRRKRLIHFIDKHYKNEEYLFWADLASSHYANEVVFFLDANNIKYLPKVKNSPNLPEARPIEDFWGQLKRLVYEDNWQATSIPQLKRRIVNCLNKMDPEVAKCYASMTSVRLGRIAFNDVIENQ</sequence>
<gene>
    <name evidence="2" type="primary">LOC136085346</name>
</gene>
<dbReference type="InterPro" id="IPR036397">
    <property type="entry name" value="RNaseH_sf"/>
</dbReference>
<evidence type="ECO:0000313" key="1">
    <source>
        <dbReference type="Proteomes" id="UP001652625"/>
    </source>
</evidence>
<evidence type="ECO:0000313" key="2">
    <source>
        <dbReference type="RefSeq" id="XP_065662716.1"/>
    </source>
</evidence>
<reference evidence="2" key="1">
    <citation type="submission" date="2025-08" db="UniProtKB">
        <authorList>
            <consortium name="RefSeq"/>
        </authorList>
    </citation>
    <scope>IDENTIFICATION</scope>
</reference>
<organism evidence="1 2">
    <name type="scientific">Hydra vulgaris</name>
    <name type="common">Hydra</name>
    <name type="synonym">Hydra attenuata</name>
    <dbReference type="NCBI Taxonomy" id="6087"/>
    <lineage>
        <taxon>Eukaryota</taxon>
        <taxon>Metazoa</taxon>
        <taxon>Cnidaria</taxon>
        <taxon>Hydrozoa</taxon>
        <taxon>Hydroidolina</taxon>
        <taxon>Anthoathecata</taxon>
        <taxon>Aplanulata</taxon>
        <taxon>Hydridae</taxon>
        <taxon>Hydra</taxon>
    </lineage>
</organism>
<dbReference type="GeneID" id="136085346"/>
<dbReference type="RefSeq" id="XP_065662716.1">
    <property type="nucleotide sequence ID" value="XM_065806644.1"/>
</dbReference>
<name>A0ABM4CLQ2_HYDVU</name>
<keyword evidence="1" id="KW-1185">Reference proteome</keyword>
<protein>
    <submittedName>
        <fullName evidence="2">Uncharacterized protein LOC136085346</fullName>
    </submittedName>
</protein>
<dbReference type="Proteomes" id="UP001652625">
    <property type="component" value="Chromosome 09"/>
</dbReference>
<dbReference type="Gene3D" id="3.30.420.10">
    <property type="entry name" value="Ribonuclease H-like superfamily/Ribonuclease H"/>
    <property type="match status" value="1"/>
</dbReference>
<proteinExistence type="predicted"/>
<accession>A0ABM4CLQ2</accession>